<dbReference type="EMBL" id="QZJW01000044">
    <property type="protein sequence ID" value="RJO60523.1"/>
    <property type="molecule type" value="Genomic_DNA"/>
</dbReference>
<dbReference type="Pfam" id="PF00583">
    <property type="entry name" value="Acetyltransf_1"/>
    <property type="match status" value="1"/>
</dbReference>
<sequence length="162" mass="19111">MEIREYKKSDREDFIRLTEGRRRYVMDLDNQNILAISKDYGKVYSSDYIKNTKGSRGAIFMAETDEKTVGCGVGIIRKLSKKEELKYNVRNYKMGVISNLFIEESYRGKGIGTQLIHKFEEFFKEHGCKYVRMEVFALNEKAYDLYAELGYKDYLRDLCKKI</sequence>
<reference evidence="2 3" key="1">
    <citation type="journal article" date="2017" name="ISME J.">
        <title>Energy and carbon metabolisms in a deep terrestrial subsurface fluid microbial community.</title>
        <authorList>
            <person name="Momper L."/>
            <person name="Jungbluth S.P."/>
            <person name="Lee M.D."/>
            <person name="Amend J.P."/>
        </authorList>
    </citation>
    <scope>NUCLEOTIDE SEQUENCE [LARGE SCALE GENOMIC DNA]</scope>
    <source>
        <strain evidence="2">SURF_29</strain>
    </source>
</reference>
<dbReference type="InterPro" id="IPR016181">
    <property type="entry name" value="Acyl_CoA_acyltransferase"/>
</dbReference>
<dbReference type="PROSITE" id="PS51186">
    <property type="entry name" value="GNAT"/>
    <property type="match status" value="1"/>
</dbReference>
<protein>
    <submittedName>
        <fullName evidence="2">GNAT family N-acetyltransferase</fullName>
    </submittedName>
</protein>
<dbReference type="Proteomes" id="UP000285655">
    <property type="component" value="Unassembled WGS sequence"/>
</dbReference>
<dbReference type="Gene3D" id="3.40.630.30">
    <property type="match status" value="1"/>
</dbReference>
<accession>A0A419DBR7</accession>
<evidence type="ECO:0000313" key="2">
    <source>
        <dbReference type="EMBL" id="RJO60523.1"/>
    </source>
</evidence>
<feature type="domain" description="N-acetyltransferase" evidence="1">
    <location>
        <begin position="1"/>
        <end position="162"/>
    </location>
</feature>
<dbReference type="SUPFAM" id="SSF55729">
    <property type="entry name" value="Acyl-CoA N-acyltransferases (Nat)"/>
    <property type="match status" value="1"/>
</dbReference>
<dbReference type="PANTHER" id="PTHR43072">
    <property type="entry name" value="N-ACETYLTRANSFERASE"/>
    <property type="match status" value="1"/>
</dbReference>
<proteinExistence type="predicted"/>
<evidence type="ECO:0000259" key="1">
    <source>
        <dbReference type="PROSITE" id="PS51186"/>
    </source>
</evidence>
<dbReference type="GO" id="GO:0016747">
    <property type="term" value="F:acyltransferase activity, transferring groups other than amino-acyl groups"/>
    <property type="evidence" value="ECO:0007669"/>
    <property type="project" value="InterPro"/>
</dbReference>
<comment type="caution">
    <text evidence="2">The sequence shown here is derived from an EMBL/GenBank/DDBJ whole genome shotgun (WGS) entry which is preliminary data.</text>
</comment>
<name>A0A419DBR7_9BACT</name>
<organism evidence="2 3">
    <name type="scientific">candidate division WS5 bacterium</name>
    <dbReference type="NCBI Taxonomy" id="2093353"/>
    <lineage>
        <taxon>Bacteria</taxon>
        <taxon>candidate division WS5</taxon>
    </lineage>
</organism>
<dbReference type="AlphaFoldDB" id="A0A419DBR7"/>
<gene>
    <name evidence="2" type="ORF">C4544_04950</name>
</gene>
<dbReference type="CDD" id="cd04301">
    <property type="entry name" value="NAT_SF"/>
    <property type="match status" value="1"/>
</dbReference>
<evidence type="ECO:0000313" key="3">
    <source>
        <dbReference type="Proteomes" id="UP000285655"/>
    </source>
</evidence>
<dbReference type="InterPro" id="IPR000182">
    <property type="entry name" value="GNAT_dom"/>
</dbReference>
<keyword evidence="2" id="KW-0808">Transferase</keyword>